<reference evidence="1 2" key="1">
    <citation type="submission" date="2018-12" db="EMBL/GenBank/DDBJ databases">
        <authorList>
            <person name="Yang E."/>
        </authorList>
    </citation>
    <scope>NUCLEOTIDE SEQUENCE [LARGE SCALE GENOMIC DNA]</scope>
    <source>
        <strain evidence="1 2">SOD</strain>
    </source>
</reference>
<dbReference type="AlphaFoldDB" id="A0A430HCN8"/>
<dbReference type="RefSeq" id="WP_126077791.1">
    <property type="nucleotide sequence ID" value="NZ_CP051166.1"/>
</dbReference>
<dbReference type="Proteomes" id="UP000278085">
    <property type="component" value="Unassembled WGS sequence"/>
</dbReference>
<comment type="caution">
    <text evidence="1">The sequence shown here is derived from an EMBL/GenBank/DDBJ whole genome shotgun (WGS) entry which is preliminary data.</text>
</comment>
<name>A0A430HCN8_9BURK</name>
<protein>
    <submittedName>
        <fullName evidence="1">Uncharacterized protein</fullName>
    </submittedName>
</protein>
<keyword evidence="2" id="KW-1185">Reference proteome</keyword>
<evidence type="ECO:0000313" key="2">
    <source>
        <dbReference type="Proteomes" id="UP000278085"/>
    </source>
</evidence>
<accession>A0A430HCN8</accession>
<gene>
    <name evidence="1" type="ORF">EJB06_30510</name>
</gene>
<sequence length="174" mass="19547">MTDQTPPICGADLERWRVGNGLTKVMAADAFGLQLAKWEELIGKDQLSEPVNDPVVAMILQLYTEHPESAPIQKALDIKEFYEFLGLQDNPKDKEAFATLIGRSAPSVYRLLVHDGKPGRPLIRWMEAVKKLQLSPRASLKTMESVVSKVGFRQKMGNVLVDGWKRSKRKVSDE</sequence>
<proteinExistence type="predicted"/>
<organism evidence="1 2">
    <name type="scientific">Massilia atriviolacea</name>
    <dbReference type="NCBI Taxonomy" id="2495579"/>
    <lineage>
        <taxon>Bacteria</taxon>
        <taxon>Pseudomonadati</taxon>
        <taxon>Pseudomonadota</taxon>
        <taxon>Betaproteobacteria</taxon>
        <taxon>Burkholderiales</taxon>
        <taxon>Oxalobacteraceae</taxon>
        <taxon>Telluria group</taxon>
        <taxon>Massilia</taxon>
    </lineage>
</organism>
<dbReference type="OrthoDB" id="8967850at2"/>
<evidence type="ECO:0000313" key="1">
    <source>
        <dbReference type="EMBL" id="RSZ55259.1"/>
    </source>
</evidence>
<dbReference type="EMBL" id="RXLQ01000030">
    <property type="protein sequence ID" value="RSZ55259.1"/>
    <property type="molecule type" value="Genomic_DNA"/>
</dbReference>